<evidence type="ECO:0000256" key="1">
    <source>
        <dbReference type="ARBA" id="ARBA00006068"/>
    </source>
</evidence>
<feature type="topological domain" description="Extracellular" evidence="9">
    <location>
        <begin position="29"/>
        <end position="306"/>
    </location>
</feature>
<evidence type="ECO:0000256" key="4">
    <source>
        <dbReference type="ARBA" id="ARBA00022692"/>
    </source>
</evidence>
<dbReference type="GO" id="GO:0016780">
    <property type="term" value="F:phosphotransferase activity, for other substituted phosphate groups"/>
    <property type="evidence" value="ECO:0007669"/>
    <property type="project" value="UniProtKB-UniRule"/>
</dbReference>
<feature type="topological domain" description="Cytoplasmic" evidence="9">
    <location>
        <begin position="1"/>
        <end position="7"/>
    </location>
</feature>
<keyword evidence="6 9" id="KW-1133">Transmembrane helix</keyword>
<dbReference type="InterPro" id="IPR023734">
    <property type="entry name" value="TagU"/>
</dbReference>
<dbReference type="Gene3D" id="3.40.630.190">
    <property type="entry name" value="LCP protein"/>
    <property type="match status" value="1"/>
</dbReference>
<keyword evidence="8 9" id="KW-0961">Cell wall biogenesis/degradation</keyword>
<comment type="similarity">
    <text evidence="1 9">Belongs to the LytR/CpsA/Psr (LCP) family.</text>
</comment>
<dbReference type="PANTHER" id="PTHR33392">
    <property type="entry name" value="POLYISOPRENYL-TEICHOIC ACID--PEPTIDOGLYCAN TEICHOIC ACID TRANSFERASE TAGU"/>
    <property type="match status" value="1"/>
</dbReference>
<evidence type="ECO:0000313" key="13">
    <source>
        <dbReference type="Proteomes" id="UP000583699"/>
    </source>
</evidence>
<dbReference type="RefSeq" id="WP_183243551.1">
    <property type="nucleotide sequence ID" value="NZ_JACHEQ010000010.1"/>
</dbReference>
<keyword evidence="2 9" id="KW-1003">Cell membrane</keyword>
<accession>A0A7W8N6Z8</accession>
<evidence type="ECO:0000313" key="12">
    <source>
        <dbReference type="EMBL" id="MBB5356069.1"/>
    </source>
</evidence>
<feature type="transmembrane region" description="Helical" evidence="10">
    <location>
        <begin position="12"/>
        <end position="31"/>
    </location>
</feature>
<dbReference type="GO" id="GO:0070726">
    <property type="term" value="P:cell wall assembly"/>
    <property type="evidence" value="ECO:0007669"/>
    <property type="project" value="UniProtKB-UniRule"/>
</dbReference>
<evidence type="ECO:0000256" key="2">
    <source>
        <dbReference type="ARBA" id="ARBA00022475"/>
    </source>
</evidence>
<feature type="domain" description="Cell envelope-related transcriptional attenuator" evidence="11">
    <location>
        <begin position="81"/>
        <end position="223"/>
    </location>
</feature>
<organism evidence="12 13">
    <name type="scientific">Anoxybacillus mongoliensis</name>
    <dbReference type="NCBI Taxonomy" id="452565"/>
    <lineage>
        <taxon>Bacteria</taxon>
        <taxon>Bacillati</taxon>
        <taxon>Bacillota</taxon>
        <taxon>Bacilli</taxon>
        <taxon>Bacillales</taxon>
        <taxon>Anoxybacillaceae</taxon>
        <taxon>Anoxybacillus</taxon>
    </lineage>
</organism>
<protein>
    <recommendedName>
        <fullName evidence="9">Polyisoprenyl-teichoic acid--peptidoglycan teichoic acid transferase TagU</fullName>
        <ecNumber evidence="9">2.7.8.-</ecNumber>
    </recommendedName>
</protein>
<dbReference type="HAMAP" id="MF_01140">
    <property type="entry name" value="TagU_transferase"/>
    <property type="match status" value="1"/>
</dbReference>
<comment type="pathway">
    <text evidence="9">Cell wall biogenesis.</text>
</comment>
<evidence type="ECO:0000256" key="9">
    <source>
        <dbReference type="HAMAP-Rule" id="MF_01140"/>
    </source>
</evidence>
<dbReference type="Pfam" id="PF03816">
    <property type="entry name" value="LytR_cpsA_psr"/>
    <property type="match status" value="1"/>
</dbReference>
<gene>
    <name evidence="9" type="primary">tagU</name>
    <name evidence="12" type="ORF">HNR43_002049</name>
</gene>
<dbReference type="InterPro" id="IPR004474">
    <property type="entry name" value="LytR_CpsA_psr"/>
</dbReference>
<dbReference type="EC" id="2.7.8.-" evidence="9"/>
<dbReference type="AlphaFoldDB" id="A0A7W8N6Z8"/>
<keyword evidence="5 9" id="KW-0735">Signal-anchor</keyword>
<keyword evidence="3 9" id="KW-0808">Transferase</keyword>
<keyword evidence="4 9" id="KW-0812">Transmembrane</keyword>
<comment type="subcellular location">
    <subcellularLocation>
        <location evidence="9">Cell membrane</location>
        <topology evidence="9">Single-pass type II membrane protein</topology>
    </subcellularLocation>
</comment>
<dbReference type="NCBIfam" id="TIGR00350">
    <property type="entry name" value="lytR_cpsA_psr"/>
    <property type="match status" value="1"/>
</dbReference>
<dbReference type="Proteomes" id="UP000583699">
    <property type="component" value="Unassembled WGS sequence"/>
</dbReference>
<comment type="function">
    <text evidence="9">May catalyze the final step in cell wall teichoic acid biosynthesis, the transfer of the anionic cell wall polymers (APs) from their lipid-linked precursor to the cell wall peptidoglycan (PG).</text>
</comment>
<evidence type="ECO:0000256" key="10">
    <source>
        <dbReference type="SAM" id="Phobius"/>
    </source>
</evidence>
<evidence type="ECO:0000259" key="11">
    <source>
        <dbReference type="Pfam" id="PF03816"/>
    </source>
</evidence>
<dbReference type="NCBIfam" id="NF006897">
    <property type="entry name" value="PRK09379.1"/>
    <property type="match status" value="1"/>
</dbReference>
<evidence type="ECO:0000256" key="3">
    <source>
        <dbReference type="ARBA" id="ARBA00022679"/>
    </source>
</evidence>
<name>A0A7W8N6Z8_9BACL</name>
<dbReference type="EMBL" id="JACHEQ010000010">
    <property type="protein sequence ID" value="MBB5356069.1"/>
    <property type="molecule type" value="Genomic_DNA"/>
</dbReference>
<comment type="caution">
    <text evidence="12">The sequence shown here is derived from an EMBL/GenBank/DDBJ whole genome shotgun (WGS) entry which is preliminary data.</text>
</comment>
<keyword evidence="13" id="KW-1185">Reference proteome</keyword>
<reference evidence="12 13" key="1">
    <citation type="submission" date="2020-08" db="EMBL/GenBank/DDBJ databases">
        <title>Genomic Encyclopedia of Type Strains, Phase IV (KMG-IV): sequencing the most valuable type-strain genomes for metagenomic binning, comparative biology and taxonomic classification.</title>
        <authorList>
            <person name="Goeker M."/>
        </authorList>
    </citation>
    <scope>NUCLEOTIDE SEQUENCE [LARGE SCALE GENOMIC DNA]</scope>
    <source>
        <strain evidence="12 13">DSM 19169</strain>
    </source>
</reference>
<evidence type="ECO:0000256" key="8">
    <source>
        <dbReference type="ARBA" id="ARBA00023316"/>
    </source>
</evidence>
<evidence type="ECO:0000256" key="5">
    <source>
        <dbReference type="ARBA" id="ARBA00022968"/>
    </source>
</evidence>
<sequence>MTSGRKRTKRIWIGAIVLFLALVGAYVFSVYHKLQQTMNEIHAPIERANSDKRPDALSFTKQQPISILLIGVDERKNDRGRADSLIVMTVNPKKQSIEMVSIPRDTRTMIVGKGKEDKINHSYAFGGVEMTLATVEQFLDIPIDYYIKVNMESFKDIVDAVGGVTVNNAFSFEYEGESFPKGEITLNGEKALKYARMRYDDPRGDFGRQDRQKQVIEAIIKKGASFSLLTNYNDILEAIGKNIKTNLTFDDMKQIQANYKEARRHIEQLHIQGKGQKINGIYYLIVPEEERAAISQRLKEHLDIDL</sequence>
<evidence type="ECO:0000256" key="6">
    <source>
        <dbReference type="ARBA" id="ARBA00022989"/>
    </source>
</evidence>
<keyword evidence="7 9" id="KW-0472">Membrane</keyword>
<dbReference type="GO" id="GO:0005886">
    <property type="term" value="C:plasma membrane"/>
    <property type="evidence" value="ECO:0007669"/>
    <property type="project" value="UniProtKB-SubCell"/>
</dbReference>
<proteinExistence type="inferred from homology"/>
<evidence type="ECO:0000256" key="7">
    <source>
        <dbReference type="ARBA" id="ARBA00023136"/>
    </source>
</evidence>
<dbReference type="InterPro" id="IPR050922">
    <property type="entry name" value="LytR/CpsA/Psr_CW_biosynth"/>
</dbReference>
<dbReference type="PANTHER" id="PTHR33392:SF6">
    <property type="entry name" value="POLYISOPRENYL-TEICHOIC ACID--PEPTIDOGLYCAN TEICHOIC ACID TRANSFERASE TAGU"/>
    <property type="match status" value="1"/>
</dbReference>